<evidence type="ECO:0000313" key="1">
    <source>
        <dbReference type="EMBL" id="TWQ57499.1"/>
    </source>
</evidence>
<reference evidence="2" key="1">
    <citation type="journal article" date="2020" name="Phytopathology">
        <title>Genomic acquisitions in emerging populations of Xanthomonas vasicola pv. vasculorum infecting corn in the U.S. and Argentina.</title>
        <authorList>
            <person name="Perez-Quintero A.L."/>
        </authorList>
    </citation>
    <scope>NUCLEOTIDE SEQUENCE [LARGE SCALE GENOMIC DNA]</scope>
    <source>
        <strain evidence="2">Xvh-L</strain>
    </source>
</reference>
<gene>
    <name evidence="1" type="ORF">FQK01_00745</name>
</gene>
<evidence type="ECO:0000313" key="2">
    <source>
        <dbReference type="Proteomes" id="UP000320455"/>
    </source>
</evidence>
<comment type="caution">
    <text evidence="1">The sequence shown here is derived from an EMBL/GenBank/DDBJ whole genome shotgun (WGS) entry which is preliminary data.</text>
</comment>
<protein>
    <submittedName>
        <fullName evidence="1">Uncharacterized protein</fullName>
    </submittedName>
</protein>
<organism evidence="1 2">
    <name type="scientific">Xanthomonas vasicola</name>
    <dbReference type="NCBI Taxonomy" id="56459"/>
    <lineage>
        <taxon>Bacteria</taxon>
        <taxon>Pseudomonadati</taxon>
        <taxon>Pseudomonadota</taxon>
        <taxon>Gammaproteobacteria</taxon>
        <taxon>Lysobacterales</taxon>
        <taxon>Lysobacteraceae</taxon>
        <taxon>Xanthomonas</taxon>
    </lineage>
</organism>
<name>A0ABD7SFN8_XANVA</name>
<accession>A0ABD7SFN8</accession>
<keyword evidence="2" id="KW-1185">Reference proteome</keyword>
<dbReference type="AlphaFoldDB" id="A0ABD7SFN8"/>
<dbReference type="Proteomes" id="UP000320455">
    <property type="component" value="Unassembled WGS sequence"/>
</dbReference>
<dbReference type="EMBL" id="VOCK01000001">
    <property type="protein sequence ID" value="TWQ57499.1"/>
    <property type="molecule type" value="Genomic_DNA"/>
</dbReference>
<sequence>MVRKEPALPALFICAIPVPAGSTMFGRQLADNRVLRLRWKPTCRYALMTCSTYARCSPTKSGRCRRR</sequence>
<proteinExistence type="predicted"/>